<dbReference type="Pfam" id="PF03692">
    <property type="entry name" value="CxxCxxCC"/>
    <property type="match status" value="1"/>
</dbReference>
<protein>
    <submittedName>
        <fullName evidence="1">Uncharacterized protein</fullName>
    </submittedName>
</protein>
<accession>A0A0A5GGJ3</accession>
<dbReference type="EMBL" id="AVPF01000008">
    <property type="protein sequence ID" value="KGX90343.1"/>
    <property type="molecule type" value="Genomic_DNA"/>
</dbReference>
<dbReference type="AlphaFoldDB" id="A0A0A5GGJ3"/>
<dbReference type="STRING" id="1385511.GCA_000425225_02144"/>
<name>A0A0A5GGJ3_9BACI</name>
<dbReference type="eggNOG" id="COG0727">
    <property type="taxonomic scope" value="Bacteria"/>
</dbReference>
<dbReference type="Proteomes" id="UP000030403">
    <property type="component" value="Unassembled WGS sequence"/>
</dbReference>
<keyword evidence="2" id="KW-1185">Reference proteome</keyword>
<dbReference type="RefSeq" id="WP_036841959.1">
    <property type="nucleotide sequence ID" value="NZ_AVPF01000008.1"/>
</dbReference>
<sequence>MSSEYLSYQEILRKCELLNEQYELNDEYFGNIVDQLLASDRSANEVIMDGFQQLLQQVSEEMTKMEGFMDAKASCFMGCAFCCYFPIIITELEAKTMKRIIDHWPEERRQRIMNHLEQYLSTYKDEIEHVTSLDRENDPDFKRKYIASQVPCPMLDTETNMCMAYEIRPIPCRTYVNYSDPKVCAENYLPKETFSYEFLYEFYMGALNEILQELYEDGEPNFVDYPTDVWQYDYLANWVKDWVSTEQNS</sequence>
<organism evidence="1 2">
    <name type="scientific">Pontibacillus marinus BH030004 = DSM 16465</name>
    <dbReference type="NCBI Taxonomy" id="1385511"/>
    <lineage>
        <taxon>Bacteria</taxon>
        <taxon>Bacillati</taxon>
        <taxon>Bacillota</taxon>
        <taxon>Bacilli</taxon>
        <taxon>Bacillales</taxon>
        <taxon>Bacillaceae</taxon>
        <taxon>Pontibacillus</taxon>
    </lineage>
</organism>
<proteinExistence type="predicted"/>
<reference evidence="1 2" key="1">
    <citation type="submission" date="2013-08" db="EMBL/GenBank/DDBJ databases">
        <authorList>
            <person name="Huang J."/>
            <person name="Wang G."/>
        </authorList>
    </citation>
    <scope>NUCLEOTIDE SEQUENCE [LARGE SCALE GENOMIC DNA]</scope>
    <source>
        <strain evidence="1 2">BH030004</strain>
    </source>
</reference>
<dbReference type="OrthoDB" id="9810361at2"/>
<dbReference type="InterPro" id="IPR005358">
    <property type="entry name" value="Puta_zinc/iron-chelating_dom"/>
</dbReference>
<evidence type="ECO:0000313" key="2">
    <source>
        <dbReference type="Proteomes" id="UP000030403"/>
    </source>
</evidence>
<comment type="caution">
    <text evidence="1">The sequence shown here is derived from an EMBL/GenBank/DDBJ whole genome shotgun (WGS) entry which is preliminary data.</text>
</comment>
<evidence type="ECO:0000313" key="1">
    <source>
        <dbReference type="EMBL" id="KGX90343.1"/>
    </source>
</evidence>
<gene>
    <name evidence="1" type="ORF">N783_21370</name>
</gene>